<dbReference type="OrthoDB" id="1121848at2"/>
<dbReference type="EMBL" id="CP042435">
    <property type="protein sequence ID" value="QEC66443.1"/>
    <property type="molecule type" value="Genomic_DNA"/>
</dbReference>
<proteinExistence type="predicted"/>
<keyword evidence="2" id="KW-1185">Reference proteome</keyword>
<accession>A0A5B8V6E2</accession>
<evidence type="ECO:0000313" key="2">
    <source>
        <dbReference type="Proteomes" id="UP000321533"/>
    </source>
</evidence>
<dbReference type="AlphaFoldDB" id="A0A5B8V6E2"/>
<evidence type="ECO:0000313" key="1">
    <source>
        <dbReference type="EMBL" id="QEC66443.1"/>
    </source>
</evidence>
<gene>
    <name evidence="1" type="ORF">FRZ67_03720</name>
</gene>
<reference evidence="1 2" key="1">
    <citation type="journal article" date="2016" name="Int. J. Syst. Evol. Microbiol.">
        <title>Panacibacter ginsenosidivorans gen. nov., sp. nov., with ginsenoside converting activity isolated from soil of a ginseng field.</title>
        <authorList>
            <person name="Siddiqi M.Z."/>
            <person name="Muhammad Shafi S."/>
            <person name="Choi K.D."/>
            <person name="Im W.T."/>
        </authorList>
    </citation>
    <scope>NUCLEOTIDE SEQUENCE [LARGE SCALE GENOMIC DNA]</scope>
    <source>
        <strain evidence="1 2">Gsoil1550</strain>
    </source>
</reference>
<name>A0A5B8V6E2_9BACT</name>
<dbReference type="Proteomes" id="UP000321533">
    <property type="component" value="Chromosome"/>
</dbReference>
<dbReference type="RefSeq" id="WP_147188243.1">
    <property type="nucleotide sequence ID" value="NZ_CP042435.1"/>
</dbReference>
<sequence length="108" mass="12075">MEKNATVDRVEFLKSLLEYNHYTVVVVASPPPKAVPAKPVVVGEESTHIPPPPSPETFTVGVTDVMFNPTNAIFGRLLKTKDGHVVTLAYWQQKENVSHDEVPYFEKK</sequence>
<dbReference type="KEGG" id="pgin:FRZ67_03720"/>
<organism evidence="1 2">
    <name type="scientific">Panacibacter ginsenosidivorans</name>
    <dbReference type="NCBI Taxonomy" id="1813871"/>
    <lineage>
        <taxon>Bacteria</taxon>
        <taxon>Pseudomonadati</taxon>
        <taxon>Bacteroidota</taxon>
        <taxon>Chitinophagia</taxon>
        <taxon>Chitinophagales</taxon>
        <taxon>Chitinophagaceae</taxon>
        <taxon>Panacibacter</taxon>
    </lineage>
</organism>
<protein>
    <submittedName>
        <fullName evidence="1">Uncharacterized protein</fullName>
    </submittedName>
</protein>